<proteinExistence type="predicted"/>
<accession>A0A2N5UK36</accession>
<feature type="compositionally biased region" description="Polar residues" evidence="1">
    <location>
        <begin position="112"/>
        <end position="128"/>
    </location>
</feature>
<dbReference type="EMBL" id="PGCJ01000212">
    <property type="protein sequence ID" value="PLW38134.1"/>
    <property type="molecule type" value="Genomic_DNA"/>
</dbReference>
<keyword evidence="3" id="KW-1185">Reference proteome</keyword>
<gene>
    <name evidence="2" type="ORF">PCANC_14185</name>
</gene>
<sequence>MRYAIQGVTSTESLHHKPEHLIRLNPYTPIPRSLGYRLQLANKTDDSTDTGTGCRNVQDPPDSVPTYSLTYCRHTVSAPPYSFTYDHTTYVQPTGCYSFTISGTGCRGVQDPTDSVPTRSPKSCHTASNKPSYSVSLLLSQRQPDKATLVI</sequence>
<organism evidence="2 3">
    <name type="scientific">Puccinia coronata f. sp. avenae</name>
    <dbReference type="NCBI Taxonomy" id="200324"/>
    <lineage>
        <taxon>Eukaryota</taxon>
        <taxon>Fungi</taxon>
        <taxon>Dikarya</taxon>
        <taxon>Basidiomycota</taxon>
        <taxon>Pucciniomycotina</taxon>
        <taxon>Pucciniomycetes</taxon>
        <taxon>Pucciniales</taxon>
        <taxon>Pucciniaceae</taxon>
        <taxon>Puccinia</taxon>
    </lineage>
</organism>
<evidence type="ECO:0000313" key="2">
    <source>
        <dbReference type="EMBL" id="PLW38134.1"/>
    </source>
</evidence>
<dbReference type="Proteomes" id="UP000235388">
    <property type="component" value="Unassembled WGS sequence"/>
</dbReference>
<protein>
    <submittedName>
        <fullName evidence="2">Uncharacterized protein</fullName>
    </submittedName>
</protein>
<feature type="region of interest" description="Disordered" evidence="1">
    <location>
        <begin position="109"/>
        <end position="128"/>
    </location>
</feature>
<comment type="caution">
    <text evidence="2">The sequence shown here is derived from an EMBL/GenBank/DDBJ whole genome shotgun (WGS) entry which is preliminary data.</text>
</comment>
<name>A0A2N5UK36_9BASI</name>
<evidence type="ECO:0000256" key="1">
    <source>
        <dbReference type="SAM" id="MobiDB-lite"/>
    </source>
</evidence>
<evidence type="ECO:0000313" key="3">
    <source>
        <dbReference type="Proteomes" id="UP000235388"/>
    </source>
</evidence>
<dbReference type="AlphaFoldDB" id="A0A2N5UK36"/>
<reference evidence="2 3" key="1">
    <citation type="submission" date="2017-11" db="EMBL/GenBank/DDBJ databases">
        <title>De novo assembly and phasing of dikaryotic genomes from two isolates of Puccinia coronata f. sp. avenae, the causal agent of oat crown rust.</title>
        <authorList>
            <person name="Miller M.E."/>
            <person name="Zhang Y."/>
            <person name="Omidvar V."/>
            <person name="Sperschneider J."/>
            <person name="Schwessinger B."/>
            <person name="Raley C."/>
            <person name="Palmer J.M."/>
            <person name="Garnica D."/>
            <person name="Upadhyaya N."/>
            <person name="Rathjen J."/>
            <person name="Taylor J.M."/>
            <person name="Park R.F."/>
            <person name="Dodds P.N."/>
            <person name="Hirsch C.D."/>
            <person name="Kianian S.F."/>
            <person name="Figueroa M."/>
        </authorList>
    </citation>
    <scope>NUCLEOTIDE SEQUENCE [LARGE SCALE GENOMIC DNA]</scope>
    <source>
        <strain evidence="2">12NC29</strain>
    </source>
</reference>